<keyword evidence="1" id="KW-1133">Transmembrane helix</keyword>
<feature type="transmembrane region" description="Helical" evidence="1">
    <location>
        <begin position="61"/>
        <end position="81"/>
    </location>
</feature>
<dbReference type="EMBL" id="JH159153">
    <property type="protein sequence ID" value="EGZ21670.1"/>
    <property type="molecule type" value="Genomic_DNA"/>
</dbReference>
<dbReference type="GeneID" id="20656509"/>
<reference evidence="2 3" key="1">
    <citation type="journal article" date="2006" name="Science">
        <title>Phytophthora genome sequences uncover evolutionary origins and mechanisms of pathogenesis.</title>
        <authorList>
            <person name="Tyler B.M."/>
            <person name="Tripathy S."/>
            <person name="Zhang X."/>
            <person name="Dehal P."/>
            <person name="Jiang R.H."/>
            <person name="Aerts A."/>
            <person name="Arredondo F.D."/>
            <person name="Baxter L."/>
            <person name="Bensasson D."/>
            <person name="Beynon J.L."/>
            <person name="Chapman J."/>
            <person name="Damasceno C.M."/>
            <person name="Dorrance A.E."/>
            <person name="Dou D."/>
            <person name="Dickerman A.W."/>
            <person name="Dubchak I.L."/>
            <person name="Garbelotto M."/>
            <person name="Gijzen M."/>
            <person name="Gordon S.G."/>
            <person name="Govers F."/>
            <person name="Grunwald N.J."/>
            <person name="Huang W."/>
            <person name="Ivors K.L."/>
            <person name="Jones R.W."/>
            <person name="Kamoun S."/>
            <person name="Krampis K."/>
            <person name="Lamour K.H."/>
            <person name="Lee M.K."/>
            <person name="McDonald W.H."/>
            <person name="Medina M."/>
            <person name="Meijer H.J."/>
            <person name="Nordberg E.K."/>
            <person name="Maclean D.J."/>
            <person name="Ospina-Giraldo M.D."/>
            <person name="Morris P.F."/>
            <person name="Phuntumart V."/>
            <person name="Putnam N.H."/>
            <person name="Rash S."/>
            <person name="Rose J.K."/>
            <person name="Sakihama Y."/>
            <person name="Salamov A.A."/>
            <person name="Savidor A."/>
            <person name="Scheuring C.F."/>
            <person name="Smith B.M."/>
            <person name="Sobral B.W."/>
            <person name="Terry A."/>
            <person name="Torto-Alalibo T.A."/>
            <person name="Win J."/>
            <person name="Xu Z."/>
            <person name="Zhang H."/>
            <person name="Grigoriev I.V."/>
            <person name="Rokhsar D.S."/>
            <person name="Boore J.L."/>
        </authorList>
    </citation>
    <scope>NUCLEOTIDE SEQUENCE [LARGE SCALE GENOMIC DNA]</scope>
    <source>
        <strain evidence="2 3">P6497</strain>
    </source>
</reference>
<evidence type="ECO:0000313" key="2">
    <source>
        <dbReference type="EMBL" id="EGZ21670.1"/>
    </source>
</evidence>
<dbReference type="KEGG" id="psoj:PHYSODRAFT_490072"/>
<accession>G4Z5J2</accession>
<evidence type="ECO:0000313" key="3">
    <source>
        <dbReference type="Proteomes" id="UP000002640"/>
    </source>
</evidence>
<sequence>MLYFVLVKPVIGALSFLSVLLVVAPAAAFITSLTSHHPDGYYDSIEIYGVGSTSMSRSPGLSLVSAICVTLVGVALMQLVAKISIGATRFFCCEKFAMTTRSAPYAFNGMTSYGATSRRR</sequence>
<dbReference type="InParanoid" id="G4Z5J2"/>
<dbReference type="OMA" id="TTRSAPY"/>
<name>G4Z5J2_PHYSP</name>
<keyword evidence="1" id="KW-0472">Membrane</keyword>
<organism evidence="2 3">
    <name type="scientific">Phytophthora sojae (strain P6497)</name>
    <name type="common">Soybean stem and root rot agent</name>
    <name type="synonym">Phytophthora megasperma f. sp. glycines</name>
    <dbReference type="NCBI Taxonomy" id="1094619"/>
    <lineage>
        <taxon>Eukaryota</taxon>
        <taxon>Sar</taxon>
        <taxon>Stramenopiles</taxon>
        <taxon>Oomycota</taxon>
        <taxon>Peronosporomycetes</taxon>
        <taxon>Peronosporales</taxon>
        <taxon>Peronosporaceae</taxon>
        <taxon>Phytophthora</taxon>
    </lineage>
</organism>
<evidence type="ECO:0000256" key="1">
    <source>
        <dbReference type="SAM" id="Phobius"/>
    </source>
</evidence>
<dbReference type="RefSeq" id="XP_009524387.1">
    <property type="nucleotide sequence ID" value="XM_009526092.1"/>
</dbReference>
<keyword evidence="3" id="KW-1185">Reference proteome</keyword>
<proteinExistence type="predicted"/>
<keyword evidence="1" id="KW-0812">Transmembrane</keyword>
<gene>
    <name evidence="2" type="ORF">PHYSODRAFT_490072</name>
</gene>
<dbReference type="AlphaFoldDB" id="G4Z5J2"/>
<dbReference type="Proteomes" id="UP000002640">
    <property type="component" value="Unassembled WGS sequence"/>
</dbReference>
<protein>
    <submittedName>
        <fullName evidence="2">Uncharacterized protein</fullName>
    </submittedName>
</protein>